<dbReference type="EMBL" id="KZ857924">
    <property type="protein sequence ID" value="RDX39398.1"/>
    <property type="molecule type" value="Genomic_DNA"/>
</dbReference>
<evidence type="ECO:0000313" key="3">
    <source>
        <dbReference type="Proteomes" id="UP000256964"/>
    </source>
</evidence>
<evidence type="ECO:0000313" key="2">
    <source>
        <dbReference type="EMBL" id="RDX39398.1"/>
    </source>
</evidence>
<dbReference type="AlphaFoldDB" id="A0A371CGJ0"/>
<dbReference type="Proteomes" id="UP000256964">
    <property type="component" value="Unassembled WGS sequence"/>
</dbReference>
<organism evidence="2 3">
    <name type="scientific">Lentinus brumalis</name>
    <dbReference type="NCBI Taxonomy" id="2498619"/>
    <lineage>
        <taxon>Eukaryota</taxon>
        <taxon>Fungi</taxon>
        <taxon>Dikarya</taxon>
        <taxon>Basidiomycota</taxon>
        <taxon>Agaricomycotina</taxon>
        <taxon>Agaricomycetes</taxon>
        <taxon>Polyporales</taxon>
        <taxon>Polyporaceae</taxon>
        <taxon>Lentinus</taxon>
    </lineage>
</organism>
<feature type="compositionally biased region" description="Acidic residues" evidence="1">
    <location>
        <begin position="43"/>
        <end position="56"/>
    </location>
</feature>
<sequence length="92" mass="10705">MGTWTAYESRRRRKRRATKRECGDAVECLYASRERKGHMGCETTDEMDGGLDESTEEEYKGSDKAETEGEWNSDEKRRDTHRQPLSVLLSTR</sequence>
<protein>
    <submittedName>
        <fullName evidence="2">Uncharacterized protein</fullName>
    </submittedName>
</protein>
<keyword evidence="3" id="KW-1185">Reference proteome</keyword>
<proteinExistence type="predicted"/>
<name>A0A371CGJ0_9APHY</name>
<reference evidence="2 3" key="1">
    <citation type="journal article" date="2018" name="Biotechnol. Biofuels">
        <title>Integrative visual omics of the white-rot fungus Polyporus brumalis exposes the biotechnological potential of its oxidative enzymes for delignifying raw plant biomass.</title>
        <authorList>
            <person name="Miyauchi S."/>
            <person name="Rancon A."/>
            <person name="Drula E."/>
            <person name="Hage H."/>
            <person name="Chaduli D."/>
            <person name="Favel A."/>
            <person name="Grisel S."/>
            <person name="Henrissat B."/>
            <person name="Herpoel-Gimbert I."/>
            <person name="Ruiz-Duenas F.J."/>
            <person name="Chevret D."/>
            <person name="Hainaut M."/>
            <person name="Lin J."/>
            <person name="Wang M."/>
            <person name="Pangilinan J."/>
            <person name="Lipzen A."/>
            <person name="Lesage-Meessen L."/>
            <person name="Navarro D."/>
            <person name="Riley R."/>
            <person name="Grigoriev I.V."/>
            <person name="Zhou S."/>
            <person name="Raouche S."/>
            <person name="Rosso M.N."/>
        </authorList>
    </citation>
    <scope>NUCLEOTIDE SEQUENCE [LARGE SCALE GENOMIC DNA]</scope>
    <source>
        <strain evidence="2 3">BRFM 1820</strain>
    </source>
</reference>
<accession>A0A371CGJ0</accession>
<gene>
    <name evidence="2" type="ORF">OH76DRAFT_1562415</name>
</gene>
<feature type="compositionally biased region" description="Basic and acidic residues" evidence="1">
    <location>
        <begin position="57"/>
        <end position="82"/>
    </location>
</feature>
<evidence type="ECO:0000256" key="1">
    <source>
        <dbReference type="SAM" id="MobiDB-lite"/>
    </source>
</evidence>
<feature type="region of interest" description="Disordered" evidence="1">
    <location>
        <begin position="33"/>
        <end position="92"/>
    </location>
</feature>